<organism evidence="2 3">
    <name type="scientific">Streblomastix strix</name>
    <dbReference type="NCBI Taxonomy" id="222440"/>
    <lineage>
        <taxon>Eukaryota</taxon>
        <taxon>Metamonada</taxon>
        <taxon>Preaxostyla</taxon>
        <taxon>Oxymonadida</taxon>
        <taxon>Streblomastigidae</taxon>
        <taxon>Streblomastix</taxon>
    </lineage>
</organism>
<evidence type="ECO:0000313" key="2">
    <source>
        <dbReference type="EMBL" id="KAA6364553.1"/>
    </source>
</evidence>
<protein>
    <recommendedName>
        <fullName evidence="1">NrS-1 polymerase-like helicase domain-containing protein</fullName>
    </recommendedName>
</protein>
<dbReference type="SUPFAM" id="SSF52540">
    <property type="entry name" value="P-loop containing nucleoside triphosphate hydrolases"/>
    <property type="match status" value="1"/>
</dbReference>
<feature type="non-terminal residue" evidence="2">
    <location>
        <position position="607"/>
    </location>
</feature>
<sequence length="607" mass="70083">HGGLHIYCNRNYYRLPSNRNVKVAITDSFDIDVFAQMTKYKIENGEETKEIVQNRVVAPNTAIRETKNNQRVTLKYEAINDWENASHLASLREILDKWNIDIEMSYKDYAQQQHDRIYGVQINDEGTIDKMNDELAQACVDGLKNLEIHNYPQPINMEVSLLFIFCGLYGISNESIRAEGIGNIRKFNKLSANADKNYGQASSNGERKPNPWILTKILRYRNKDYYEQVIKPLLKKNYEVKKQSKIVDTVKQIEKHEIDLKDEFSLTDVSSKALNGQYQNQLELVAEDLLKIIKVVPCQNGLCLWQDGKKNITAIDALEQYHSLFERVGIRFISQNPKIFNVFQGYKYLQLEEVNYTKKEGFLGLVKDTIAANDELIYEYLLNWFAYIVQNTGKKTETAIVLQGLQGIGKNVFTNVLCELLAGYSSMNITDIDDFVGKFNAAIENKMLAIANEMKNFGESKMSNMDALKSIITEYSFVVNEKYIPKHEVENVVNMILVINNIFPIKIENNDRRYVVCKCNSVHRGDLAYFTTLCSSFDDDFYNNLFTFFMTRDISQFNPRNIPMTQAKKDIIRASSSKVDDIIIDHFKQFKDGVIISQVELWKPQDM</sequence>
<dbReference type="EMBL" id="SNRW01021506">
    <property type="protein sequence ID" value="KAA6364553.1"/>
    <property type="molecule type" value="Genomic_DNA"/>
</dbReference>
<accession>A0A5J4U2V2</accession>
<proteinExistence type="predicted"/>
<gene>
    <name evidence="2" type="ORF">EZS28_039920</name>
</gene>
<dbReference type="Proteomes" id="UP000324800">
    <property type="component" value="Unassembled WGS sequence"/>
</dbReference>
<evidence type="ECO:0000259" key="1">
    <source>
        <dbReference type="Pfam" id="PF19263"/>
    </source>
</evidence>
<feature type="domain" description="NrS-1 polymerase-like helicase" evidence="1">
    <location>
        <begin position="402"/>
        <end position="513"/>
    </location>
</feature>
<dbReference type="AlphaFoldDB" id="A0A5J4U2V2"/>
<evidence type="ECO:0000313" key="3">
    <source>
        <dbReference type="Proteomes" id="UP000324800"/>
    </source>
</evidence>
<name>A0A5J4U2V2_9EUKA</name>
<dbReference type="Pfam" id="PF19263">
    <property type="entry name" value="DUF5906"/>
    <property type="match status" value="1"/>
</dbReference>
<comment type="caution">
    <text evidence="2">The sequence shown here is derived from an EMBL/GenBank/DDBJ whole genome shotgun (WGS) entry which is preliminary data.</text>
</comment>
<dbReference type="Gene3D" id="3.40.50.300">
    <property type="entry name" value="P-loop containing nucleotide triphosphate hydrolases"/>
    <property type="match status" value="1"/>
</dbReference>
<dbReference type="InterPro" id="IPR045455">
    <property type="entry name" value="NrS-1_pol-like_helicase"/>
</dbReference>
<reference evidence="2 3" key="1">
    <citation type="submission" date="2019-03" db="EMBL/GenBank/DDBJ databases">
        <title>Single cell metagenomics reveals metabolic interactions within the superorganism composed of flagellate Streblomastix strix and complex community of Bacteroidetes bacteria on its surface.</title>
        <authorList>
            <person name="Treitli S.C."/>
            <person name="Kolisko M."/>
            <person name="Husnik F."/>
            <person name="Keeling P."/>
            <person name="Hampl V."/>
        </authorList>
    </citation>
    <scope>NUCLEOTIDE SEQUENCE [LARGE SCALE GENOMIC DNA]</scope>
    <source>
        <strain evidence="2">ST1C</strain>
    </source>
</reference>
<feature type="non-terminal residue" evidence="2">
    <location>
        <position position="1"/>
    </location>
</feature>
<dbReference type="InterPro" id="IPR027417">
    <property type="entry name" value="P-loop_NTPase"/>
</dbReference>